<accession>A0A7C3VEU8</accession>
<evidence type="ECO:0000259" key="2">
    <source>
        <dbReference type="Pfam" id="PF00144"/>
    </source>
</evidence>
<sequence length="396" mass="43347">MKLTRIMAAMLIGVGVGVGFCKPANAPPLAGNADAMNQETVSGLQEVLKNAVRSQGIPGAAMYVETPQGKWIGAAGVRNLLWKQPMQAGDRFRIGSITKTFVAALVLQLYEEKRLDLDDPISKWLPADIAAIVPNSEEITIQQLLNHTSGLPDYIDSDDFYPDYEAEPEHQWTAEEVITYIYALEPLSEPGEEFYYANTNYIVLELILQAVTGKSLAAQLRQRIFEPLGLNDTFTEEKEPIPGGFVSGYDDWDGDGKRDDVTKLEKWGLGDGGIISTAQDLATFARALFAEAKVIKTKTLAQMLDFFPDDEGGGYGLGVTLTETDWGEAWGHTGKTGGFLSTMIYIPAQNATVVVLSNAADKGDPDAIAYEALELVLGEVSDRKHIYRPKKIRVYS</sequence>
<dbReference type="PANTHER" id="PTHR46825:SF7">
    <property type="entry name" value="D-ALANYL-D-ALANINE CARBOXYPEPTIDASE"/>
    <property type="match status" value="1"/>
</dbReference>
<dbReference type="EMBL" id="DSPX01000023">
    <property type="protein sequence ID" value="HGF99592.1"/>
    <property type="molecule type" value="Genomic_DNA"/>
</dbReference>
<dbReference type="Pfam" id="PF00144">
    <property type="entry name" value="Beta-lactamase"/>
    <property type="match status" value="1"/>
</dbReference>
<comment type="caution">
    <text evidence="3">The sequence shown here is derived from an EMBL/GenBank/DDBJ whole genome shotgun (WGS) entry which is preliminary data.</text>
</comment>
<evidence type="ECO:0000313" key="3">
    <source>
        <dbReference type="EMBL" id="HGF99592.1"/>
    </source>
</evidence>
<dbReference type="PANTHER" id="PTHR46825">
    <property type="entry name" value="D-ALANYL-D-ALANINE-CARBOXYPEPTIDASE/ENDOPEPTIDASE AMPH"/>
    <property type="match status" value="1"/>
</dbReference>
<feature type="domain" description="Beta-lactamase-related" evidence="2">
    <location>
        <begin position="45"/>
        <end position="372"/>
    </location>
</feature>
<name>A0A7C3VEU8_9CYAN</name>
<proteinExistence type="predicted"/>
<dbReference type="InterPro" id="IPR001466">
    <property type="entry name" value="Beta-lactam-related"/>
</dbReference>
<dbReference type="SUPFAM" id="SSF56601">
    <property type="entry name" value="beta-lactamase/transpeptidase-like"/>
    <property type="match status" value="1"/>
</dbReference>
<dbReference type="InterPro" id="IPR012338">
    <property type="entry name" value="Beta-lactam/transpept-like"/>
</dbReference>
<dbReference type="Gene3D" id="3.40.710.10">
    <property type="entry name" value="DD-peptidase/beta-lactamase superfamily"/>
    <property type="match status" value="1"/>
</dbReference>
<dbReference type="GO" id="GO:0016787">
    <property type="term" value="F:hydrolase activity"/>
    <property type="evidence" value="ECO:0007669"/>
    <property type="project" value="UniProtKB-KW"/>
</dbReference>
<dbReference type="AlphaFoldDB" id="A0A7C3VEU8"/>
<gene>
    <name evidence="3" type="ORF">ENR15_02715</name>
</gene>
<keyword evidence="1" id="KW-0732">Signal</keyword>
<feature type="chain" id="PRO_5028278717" evidence="1">
    <location>
        <begin position="27"/>
        <end position="396"/>
    </location>
</feature>
<feature type="signal peptide" evidence="1">
    <location>
        <begin position="1"/>
        <end position="26"/>
    </location>
</feature>
<reference evidence="3" key="1">
    <citation type="journal article" date="2020" name="mSystems">
        <title>Genome- and Community-Level Interaction Insights into Carbon Utilization and Element Cycling Functions of Hydrothermarchaeota in Hydrothermal Sediment.</title>
        <authorList>
            <person name="Zhou Z."/>
            <person name="Liu Y."/>
            <person name="Xu W."/>
            <person name="Pan J."/>
            <person name="Luo Z.H."/>
            <person name="Li M."/>
        </authorList>
    </citation>
    <scope>NUCLEOTIDE SEQUENCE [LARGE SCALE GENOMIC DNA]</scope>
    <source>
        <strain evidence="3">SpSt-374</strain>
    </source>
</reference>
<keyword evidence="3" id="KW-0378">Hydrolase</keyword>
<evidence type="ECO:0000256" key="1">
    <source>
        <dbReference type="SAM" id="SignalP"/>
    </source>
</evidence>
<protein>
    <submittedName>
        <fullName evidence="3">Class A beta-lactamase-related serine hydrolase</fullName>
    </submittedName>
</protein>
<dbReference type="InterPro" id="IPR050491">
    <property type="entry name" value="AmpC-like"/>
</dbReference>
<organism evidence="3">
    <name type="scientific">Planktothricoides sp. SpSt-374</name>
    <dbReference type="NCBI Taxonomy" id="2282167"/>
    <lineage>
        <taxon>Bacteria</taxon>
        <taxon>Bacillati</taxon>
        <taxon>Cyanobacteriota</taxon>
        <taxon>Cyanophyceae</taxon>
        <taxon>Oscillatoriophycideae</taxon>
        <taxon>Oscillatoriales</taxon>
        <taxon>Oscillatoriaceae</taxon>
        <taxon>Planktothricoides</taxon>
    </lineage>
</organism>